<dbReference type="RefSeq" id="WP_272737440.1">
    <property type="nucleotide sequence ID" value="NZ_CP116942.1"/>
</dbReference>
<dbReference type="EMBL" id="CP116942">
    <property type="protein sequence ID" value="WCO67922.1"/>
    <property type="molecule type" value="Genomic_DNA"/>
</dbReference>
<dbReference type="Proteomes" id="UP001216390">
    <property type="component" value="Chromosome"/>
</dbReference>
<keyword evidence="2" id="KW-1133">Transmembrane helix</keyword>
<feature type="transmembrane region" description="Helical" evidence="2">
    <location>
        <begin position="24"/>
        <end position="45"/>
    </location>
</feature>
<proteinExistence type="predicted"/>
<dbReference type="AlphaFoldDB" id="A0AAE9YG59"/>
<organism evidence="4 5">
    <name type="scientific">Iamia majanohamensis</name>
    <dbReference type="NCBI Taxonomy" id="467976"/>
    <lineage>
        <taxon>Bacteria</taxon>
        <taxon>Bacillati</taxon>
        <taxon>Actinomycetota</taxon>
        <taxon>Acidimicrobiia</taxon>
        <taxon>Acidimicrobiales</taxon>
        <taxon>Iamiaceae</taxon>
        <taxon>Iamia</taxon>
    </lineage>
</organism>
<dbReference type="Pfam" id="PF10517">
    <property type="entry name" value="DM13"/>
    <property type="match status" value="1"/>
</dbReference>
<feature type="domain" description="DM13" evidence="3">
    <location>
        <begin position="113"/>
        <end position="213"/>
    </location>
</feature>
<accession>A0AAE9YG59</accession>
<sequence length="213" mass="21756">MSPAPLPDPTSSTEAAPPRHRRRWLWGGVAVAGVAVAAVLAFGVFGVQTLVVDDTVDEGALELDSGAVIPEDGPVADGSGPSTSAPPAPEVELEADADAGAPAPPPATTEPAVTLVATGGFTGEDHPGEGTANIYTDGTQGVVRFEDDFATDNGPDLFAVVYVGDERIELGRLKGNRGSQNYVLPEGVDPAAVDAVSVWCKRFDSTFTTATVA</sequence>
<dbReference type="PROSITE" id="PS51549">
    <property type="entry name" value="DM13"/>
    <property type="match status" value="1"/>
</dbReference>
<keyword evidence="2" id="KW-0812">Transmembrane</keyword>
<keyword evidence="2" id="KW-0472">Membrane</keyword>
<reference evidence="4" key="1">
    <citation type="submission" date="2023-01" db="EMBL/GenBank/DDBJ databases">
        <title>The diversity of Class Acidimicrobiia in South China Sea sediment environments and the proposal of Iamia marina sp. nov., a novel species of the genus Iamia.</title>
        <authorList>
            <person name="He Y."/>
            <person name="Tian X."/>
        </authorList>
    </citation>
    <scope>NUCLEOTIDE SEQUENCE</scope>
    <source>
        <strain evidence="4">DSM 19957</strain>
    </source>
</reference>
<gene>
    <name evidence="4" type="ORF">PO878_04185</name>
</gene>
<evidence type="ECO:0000256" key="1">
    <source>
        <dbReference type="SAM" id="MobiDB-lite"/>
    </source>
</evidence>
<dbReference type="InterPro" id="IPR019545">
    <property type="entry name" value="DM13_domain"/>
</dbReference>
<keyword evidence="5" id="KW-1185">Reference proteome</keyword>
<feature type="region of interest" description="Disordered" evidence="1">
    <location>
        <begin position="65"/>
        <end position="89"/>
    </location>
</feature>
<evidence type="ECO:0000259" key="3">
    <source>
        <dbReference type="PROSITE" id="PS51549"/>
    </source>
</evidence>
<dbReference type="KEGG" id="ima:PO878_04185"/>
<name>A0AAE9YG59_9ACTN</name>
<evidence type="ECO:0000313" key="4">
    <source>
        <dbReference type="EMBL" id="WCO67922.1"/>
    </source>
</evidence>
<evidence type="ECO:0000256" key="2">
    <source>
        <dbReference type="SAM" id="Phobius"/>
    </source>
</evidence>
<evidence type="ECO:0000313" key="5">
    <source>
        <dbReference type="Proteomes" id="UP001216390"/>
    </source>
</evidence>
<protein>
    <submittedName>
        <fullName evidence="4">DM13 domain-containing protein</fullName>
    </submittedName>
</protein>